<dbReference type="InterPro" id="IPR022409">
    <property type="entry name" value="PKD/Chitinase_dom"/>
</dbReference>
<dbReference type="PROSITE" id="PS51212">
    <property type="entry name" value="WSC"/>
    <property type="match status" value="1"/>
</dbReference>
<protein>
    <recommendedName>
        <fullName evidence="21">PKD domain-containing protein</fullName>
    </recommendedName>
</protein>
<dbReference type="InterPro" id="IPR000203">
    <property type="entry name" value="GPS"/>
</dbReference>
<dbReference type="EMBL" id="CAJNYV010001877">
    <property type="protein sequence ID" value="CAF3443798.1"/>
    <property type="molecule type" value="Genomic_DNA"/>
</dbReference>
<keyword evidence="6" id="KW-0732">Signal</keyword>
<dbReference type="FunFam" id="2.60.60.20:FF:000034">
    <property type="entry name" value="Pkd1l2, putative"/>
    <property type="match status" value="1"/>
</dbReference>
<dbReference type="Pfam" id="PF20519">
    <property type="entry name" value="Polycystin_dom"/>
    <property type="match status" value="1"/>
</dbReference>
<evidence type="ECO:0000259" key="16">
    <source>
        <dbReference type="PROSITE" id="PS50093"/>
    </source>
</evidence>
<dbReference type="InterPro" id="IPR013783">
    <property type="entry name" value="Ig-like_fold"/>
</dbReference>
<gene>
    <name evidence="19" type="ORF">KIK155_LOCUS11869</name>
</gene>
<feature type="transmembrane region" description="Helical" evidence="15">
    <location>
        <begin position="3540"/>
        <end position="3566"/>
    </location>
</feature>
<evidence type="ECO:0000256" key="12">
    <source>
        <dbReference type="PIRSR" id="PIRSR603915-2"/>
    </source>
</evidence>
<organism evidence="19 20">
    <name type="scientific">Rotaria socialis</name>
    <dbReference type="NCBI Taxonomy" id="392032"/>
    <lineage>
        <taxon>Eukaryota</taxon>
        <taxon>Metazoa</taxon>
        <taxon>Spiralia</taxon>
        <taxon>Gnathifera</taxon>
        <taxon>Rotifera</taxon>
        <taxon>Eurotatoria</taxon>
        <taxon>Bdelloidea</taxon>
        <taxon>Philodinida</taxon>
        <taxon>Philodinidae</taxon>
        <taxon>Rotaria</taxon>
    </lineage>
</organism>
<feature type="domain" description="PKD" evidence="16">
    <location>
        <begin position="1034"/>
        <end position="1110"/>
    </location>
</feature>
<dbReference type="SUPFAM" id="SSF49299">
    <property type="entry name" value="PKD domain"/>
    <property type="match status" value="2"/>
</dbReference>
<dbReference type="InterPro" id="IPR046791">
    <property type="entry name" value="Polycystin_dom"/>
</dbReference>
<dbReference type="PANTHER" id="PTHR10877:SF150">
    <property type="entry name" value="REJ DOMAIN-CONTAINING PROTEIN"/>
    <property type="match status" value="1"/>
</dbReference>
<evidence type="ECO:0000256" key="2">
    <source>
        <dbReference type="ARBA" id="ARBA00004651"/>
    </source>
</evidence>
<evidence type="ECO:0008006" key="21">
    <source>
        <dbReference type="Google" id="ProtNLM"/>
    </source>
</evidence>
<keyword evidence="8" id="KW-0969">Cilium</keyword>
<feature type="transmembrane region" description="Helical" evidence="15">
    <location>
        <begin position="3085"/>
        <end position="3104"/>
    </location>
</feature>
<dbReference type="CDD" id="cd01752">
    <property type="entry name" value="PLAT_polycystin"/>
    <property type="match status" value="1"/>
</dbReference>
<dbReference type="InterPro" id="IPR042060">
    <property type="entry name" value="PLAT_polycystin1"/>
</dbReference>
<feature type="disulfide bond" evidence="12">
    <location>
        <begin position="3196"/>
        <end position="3209"/>
    </location>
</feature>
<dbReference type="InterPro" id="IPR002859">
    <property type="entry name" value="PKD/REJ-like"/>
</dbReference>
<dbReference type="SMART" id="SM00089">
    <property type="entry name" value="PKD"/>
    <property type="match status" value="5"/>
</dbReference>
<evidence type="ECO:0000256" key="4">
    <source>
        <dbReference type="ARBA" id="ARBA00022475"/>
    </source>
</evidence>
<dbReference type="PRINTS" id="PR01433">
    <property type="entry name" value="POLYCYSTIN2"/>
</dbReference>
<keyword evidence="4" id="KW-1003">Cell membrane</keyword>
<feature type="domain" description="PLAT" evidence="17">
    <location>
        <begin position="2631"/>
        <end position="2750"/>
    </location>
</feature>
<feature type="non-terminal residue" evidence="19">
    <location>
        <position position="1"/>
    </location>
</feature>
<feature type="transmembrane region" description="Helical" evidence="15">
    <location>
        <begin position="3392"/>
        <end position="3410"/>
    </location>
</feature>
<evidence type="ECO:0000256" key="3">
    <source>
        <dbReference type="ARBA" id="ARBA00007200"/>
    </source>
</evidence>
<evidence type="ECO:0000256" key="13">
    <source>
        <dbReference type="PROSITE-ProRule" id="PRU00152"/>
    </source>
</evidence>
<dbReference type="InterPro" id="IPR013122">
    <property type="entry name" value="PKD1_2_channel"/>
</dbReference>
<dbReference type="SUPFAM" id="SSF49723">
    <property type="entry name" value="Lipase/lipooxygenase domain (PLAT/LH2 domain)"/>
    <property type="match status" value="1"/>
</dbReference>
<dbReference type="InterPro" id="IPR035986">
    <property type="entry name" value="PKD_dom_sf"/>
</dbReference>
<dbReference type="InterPro" id="IPR002889">
    <property type="entry name" value="WSC_carb-bd"/>
</dbReference>
<dbReference type="Pfam" id="PF02010">
    <property type="entry name" value="REJ"/>
    <property type="match status" value="1"/>
</dbReference>
<evidence type="ECO:0000256" key="1">
    <source>
        <dbReference type="ARBA" id="ARBA00004138"/>
    </source>
</evidence>
<dbReference type="InterPro" id="IPR001024">
    <property type="entry name" value="PLAT/LH2_dom"/>
</dbReference>
<dbReference type="GO" id="GO:0005886">
    <property type="term" value="C:plasma membrane"/>
    <property type="evidence" value="ECO:0007669"/>
    <property type="project" value="UniProtKB-SubCell"/>
</dbReference>
<evidence type="ECO:0000256" key="6">
    <source>
        <dbReference type="ARBA" id="ARBA00022729"/>
    </source>
</evidence>
<dbReference type="Gene3D" id="2.60.40.10">
    <property type="entry name" value="Immunoglobulins"/>
    <property type="match status" value="2"/>
</dbReference>
<comment type="caution">
    <text evidence="19">The sequence shown here is derived from an EMBL/GenBank/DDBJ whole genome shotgun (WGS) entry which is preliminary data.</text>
</comment>
<evidence type="ECO:0000256" key="11">
    <source>
        <dbReference type="ARBA" id="ARBA00023273"/>
    </source>
</evidence>
<feature type="domain" description="PKD" evidence="16">
    <location>
        <begin position="149"/>
        <end position="195"/>
    </location>
</feature>
<comment type="similarity">
    <text evidence="3">Belongs to the polycystin family.</text>
</comment>
<evidence type="ECO:0000259" key="18">
    <source>
        <dbReference type="PROSITE" id="PS51212"/>
    </source>
</evidence>
<evidence type="ECO:0000313" key="19">
    <source>
        <dbReference type="EMBL" id="CAF3443798.1"/>
    </source>
</evidence>
<dbReference type="GO" id="GO:0005929">
    <property type="term" value="C:cilium"/>
    <property type="evidence" value="ECO:0007669"/>
    <property type="project" value="UniProtKB-SubCell"/>
</dbReference>
<dbReference type="Proteomes" id="UP000663865">
    <property type="component" value="Unassembled WGS sequence"/>
</dbReference>
<evidence type="ECO:0000313" key="20">
    <source>
        <dbReference type="Proteomes" id="UP000663865"/>
    </source>
</evidence>
<name>A0A818D903_9BILA</name>
<dbReference type="InterPro" id="IPR003915">
    <property type="entry name" value="PKD_2"/>
</dbReference>
<comment type="caution">
    <text evidence="13">Lacks conserved residue(s) required for the propagation of feature annotation.</text>
</comment>
<dbReference type="Pfam" id="PF01822">
    <property type="entry name" value="WSC"/>
    <property type="match status" value="1"/>
</dbReference>
<feature type="transmembrane region" description="Helical" evidence="15">
    <location>
        <begin position="2840"/>
        <end position="2861"/>
    </location>
</feature>
<dbReference type="PROSITE" id="PS50093">
    <property type="entry name" value="PKD"/>
    <property type="match status" value="2"/>
</dbReference>
<feature type="transmembrane region" description="Helical" evidence="15">
    <location>
        <begin position="2796"/>
        <end position="2814"/>
    </location>
</feature>
<dbReference type="SMART" id="SM00303">
    <property type="entry name" value="GPS"/>
    <property type="match status" value="1"/>
</dbReference>
<dbReference type="GO" id="GO:0005509">
    <property type="term" value="F:calcium ion binding"/>
    <property type="evidence" value="ECO:0007669"/>
    <property type="project" value="InterPro"/>
</dbReference>
<dbReference type="GO" id="GO:0005262">
    <property type="term" value="F:calcium channel activity"/>
    <property type="evidence" value="ECO:0007669"/>
    <property type="project" value="TreeGrafter"/>
</dbReference>
<dbReference type="Pfam" id="PF08016">
    <property type="entry name" value="PKD_channel"/>
    <property type="match status" value="1"/>
</dbReference>
<proteinExistence type="inferred from homology"/>
<feature type="transmembrane region" description="Helical" evidence="15">
    <location>
        <begin position="2998"/>
        <end position="3022"/>
    </location>
</feature>
<reference evidence="19" key="1">
    <citation type="submission" date="2021-02" db="EMBL/GenBank/DDBJ databases">
        <authorList>
            <person name="Nowell W R."/>
        </authorList>
    </citation>
    <scope>NUCLEOTIDE SEQUENCE</scope>
</reference>
<evidence type="ECO:0000256" key="14">
    <source>
        <dbReference type="SAM" id="MobiDB-lite"/>
    </source>
</evidence>
<feature type="transmembrane region" description="Helical" evidence="15">
    <location>
        <begin position="2586"/>
        <end position="2606"/>
    </location>
</feature>
<keyword evidence="7 15" id="KW-1133">Transmembrane helix</keyword>
<dbReference type="InterPro" id="IPR000601">
    <property type="entry name" value="PKD_dom"/>
</dbReference>
<sequence length="3680" mass="411077">LCLIEHITAVSVDSQSLLGCGVITRPSRIYPYSPANYDGTSNTPSQCIQSCSSLSYIYASVSAGRLCFCGSITANTALLNLTTTSCQSTVCSGDSTLYCGDNDHELVYASLGVIDWASIVLNGGGSSMALQVNQNYQFNLNYHGAVEYINYLIDFGDGTTTGWFSGTLNTTTTIMHTFTKTGQFSMSLAARSLVGMKPLLSAMTVKVSDQISSSDISMTCPNATKTMTTVSCTFISVRGTGLTAQVNYNGSMPLYSMANVPNAQYYTYGSSSVTSYPTIDSSVNLLTVNDIVILPQSTITVAGRIASIQFYSSGVGTVNIYLLRLVCTSPSIYCYDTNTCGNCPSPYSLQCSSNIYSTMTQSCANATLTQRYQQSIYSGVNFQIVAQWAVNTGGAGYQQIIANSTVNMMNRTVLVGDVLALKGLFIGKEISTDNTTDYRCINPTIASNAFTCSVGSLSSNSTTYRYLLQTTIIQAIQIAPITMYNSVGSFDVQGRITQNNVTSYSASAMLLVECNIDWVEIIGPSLGNINVMNSFIANIYPPNATVTIYMWFINGNNTFNSTTNMMTISFPQVGIYTIGCRAENLLSAKYNSTMVNIEDIILNLALHAGNITNVSTSMPLEIARFQLNMATGSDYTCRINYDTSQSTSRVYFYIFGYIPGSYVTNQYSQPGEYNVTCTCENTVSNASYSFIHYVQYPIVGLQLQEQGISKNRNFRLNFTITQGTAPKFRILVNGTQINYTYNARYNLVQTDELPAQSLSVIFKVEIYAWNYLSSSYVSDVFSIVSPIVNPQIRSSIGNTLFPGPILFEYTMYSGENINVVFYFGDTMFDDPITCHFSGNYIANVWNSCPDTNHTFVIPGTLTVIVAFTNEINTIYRYLTVTLSTSITPIEPVTILQIPSSKCVAPYVENRAIASFMIQSLSLTLKPASNAQVTIIPDSINQPTVTQGPFQLTMNYFASPAASSNGLNVVYKLPGAYTAIFKVSNNIDSANISCVVQVIPILQNIYYSISPLNWALHSLTPLQASIYVADPNPGPVTLTWDFGDGTIVSRARTVYFIRIIFFTATQQLQPDTTSHAYTSIGTYTLAISAQGPYNTVTKNFSIIVQYPVSTFFVNFTNIIGSPSLIVYSGTPTTISLNVNDQSLPSASNLSLFVDYNDTNLLATNSVIDVGLPYINSYRFLSSGIYLVNFTVYNYVSSVTQIIKVAINAPFNNYAFTVCYLLPTLTSSLSDTCNLTLNTGFYYIPKQSQLVVYVTWTNPSGVAESFDVFFKNASTMVFNQTLMLSQVANLSEISGVASGTPLFRLVIDLESNNLLLDGLYTLQVRANNPLFTAQYSLNIYILSMVAGLSIDDNDILVAPNVPKSFLAVYQNFSSLSCLYIQYSGNKSECYGDSVSCSSLASDLTPVLQSCPLPIQSFVYNNSSISFTHTFSTSNAWVYAYAWNYVTYTSARAFFPFPLSNFSCRLPKVQFDVYNPVMRWARRVQRSHAFSVVTRINLSCSGSLSNIKQWNILKCNTQTEQCYQTQALNQLVSQLPTAQTSEIYLTAQTLPIGTYLFNFTVSMSSRPNVLTSDYTYVQVVSSDIIVNLLMNGTLMITNGVAQSILFQPGAYSIDPDSNYFNAQNWTYEYYCRIYGQASYPMFNGQEISIDSTLVDPVNPSCFDSPGNTSLFKYGPDTNQSILYIAPFALQSGLSYEFKTIITNIYDTSIQYAGYAVVQVQEDNSVEISVECVINMCISDGEYQLINPTTQALVTSACVSGCDNMTNTDIQWSVYYGLQTGYPNNDVQWILFTNMSSFDNIFFYGIYQNIFHFAFQTKPVSFSGRTRVNFTVTNELFLSYPTIKYWQFQSFYIVTTNNGVATGAGAIRFSINSPPENGTCTVSSTNGTSMTSFEFSCLNWSDPNGIGGYSFYAYTSIGSGRILIAFTTLSIVELYLPIGDPNNSYALQVFVEIHDTYDVIATYNLSTITVIPDDAAIMSFIALSQSSATLGTTNNYLERLLYSGNQNMASQLVLSLSQVLNLMYSRALDNATSENIPAQNLYVSGLLASNSNSITTNTSANASDAMRTFAAALNVDAYARDYAVKFVTTLPITTAHSISLQASTMNYLTQATSALTRDAVASAASKCSDLVNVLSGMVYTVSYEDVKLAVEGITQLASNILVAVNTPLMGRGIALNLDYDSANRLPADYDTDLESPWSNPNLFADKNDFSLETIYKNRNLYYQQQSANEAMQQVENILTESANTLSVHMNIGQTNVIVTDSILMTTSKLTIENLDSLNISKVGGSIIRLPNLSYCSLLLDNDFCSNNTEITTNSVDIPLAGAGYNGRAYANVNMSRSVSLELLDSTGAAIPVTKLPQPIEIIIPRDPNLVIPPMILENATGETRSTGANNNRLFSLYYVNVTSSIAGLTLSATFELQPDNLSTGYFVILSFDAIPILNSTLNTIYGYKLFCPKDQILTDSDGYLYSYFLDNIQTLNHEYAMFGIRELNASEYHSYCINYVNMSNSAILVKDEIVNFTSNYRLRSYTSACYYLDASLYWDTQNMLVGPQTSHTQTQCFTNHLTTFAGGWIVLPAPINWNYVFANADFSKNMTIYLTLIILAIFYIIFMIYARYKDRKDVEKLGVTPLPDNIRNDKYYYQILVFTGFRKDSGTSSKVHFVISGDDEETGVRTLEDPKRKVLQRGGIDSFIMAVPKSLGRLNYMRIWHDNSGRGNQASWFLKYIIVRDLQTMEKNHFICQEWFAVEKDDGAIDRLLPVAGDAQKADFTYLLSKKTYHSLSDGHLWFSVFSRPPSTRFTCTQRCTCCFVLLLMSMLMNVMYYDLSAQAKTVTAGAISAGPFFITPEQIGIGVIVELICFLPSTILVELFRRLRLRRTPVSPVRKALERIQNEHYEQQRQAALSNVHPQLSNYIINSDPILSKNELDRMRNTLASPLPDQKNSNTITEQKSKPKNGKQKITLPWWFIFIAYALSFFVVVTSGFFILARGIELGDDKTRKWLTSSVTGFFSSILLTQPVKVLFMAIFFALFIRRDEDIMIDDDEYDLFLEGDEQYLHVFDDQSLLTFRTKSGHIPLGTGELAEARSKRLNELKMWEILLELFAYISFLWILYVVTYSNRDPNAYFLKRHLSRDFLDLGNATNNYKQIYSIDQYWNWLSTAFVSHIRASNWYNGDLPTNLSGYIDDKTNRILGWATMRQLRVKPDSCKTLSSFTSIIKSCQAAYSYFTEDKLSFDPGWTTIFNASSTYMGSYPASIRKAFMYNKSESLDTYPYTGEQGVYGGGGYVYEFRGTMNELLGNLSLLRELSWIDMRTRAVIIQISLYNPNMNLFIFVTILAEFSELGGVYPSARIEPLSLLNYFDGLGLFKFICAAIYMVFIIYYMQREIRSIISRRAHYFHDFWSYPEIGIIACSWAGLGIYIWRTRECARITTLFKETNGYAYVNLQLASYVDDILTFLLGFCCFFGTIKFLRLLRFNQRMSMLSSTLMYAAKDLLSFTCMFSIIYMGYLSLFFLLFYPKIWACSDLLKAAQMLFEMMLLKFNVSDLYAADTFLGPFCFTLFIIFVVFICMNMFISIIADAFRVVRHNMLLQTSEHEIVDFMTNQFKKWTGIGKTREMNRLHLNPLDGTNVHYHDPITTFPDKMDELIIALNKIYMDTNRNDTLTFRPLDSDMSGIVEETNATSNKTNKYSEN</sequence>
<dbReference type="SMART" id="SM00308">
    <property type="entry name" value="LH2"/>
    <property type="match status" value="1"/>
</dbReference>
<dbReference type="PROSITE" id="PS50095">
    <property type="entry name" value="PLAT"/>
    <property type="match status" value="1"/>
</dbReference>
<feature type="transmembrane region" description="Helical" evidence="15">
    <location>
        <begin position="2953"/>
        <end position="2978"/>
    </location>
</feature>
<evidence type="ECO:0000256" key="7">
    <source>
        <dbReference type="ARBA" id="ARBA00022989"/>
    </source>
</evidence>
<dbReference type="PANTHER" id="PTHR10877">
    <property type="entry name" value="POLYCYSTIN FAMILY MEMBER"/>
    <property type="match status" value="1"/>
</dbReference>
<evidence type="ECO:0000259" key="17">
    <source>
        <dbReference type="PROSITE" id="PS50095"/>
    </source>
</evidence>
<dbReference type="InterPro" id="IPR036392">
    <property type="entry name" value="PLAT/LH2_dom_sf"/>
</dbReference>
<evidence type="ECO:0000256" key="5">
    <source>
        <dbReference type="ARBA" id="ARBA00022692"/>
    </source>
</evidence>
<feature type="transmembrane region" description="Helical" evidence="15">
    <location>
        <begin position="3352"/>
        <end position="3371"/>
    </location>
</feature>
<keyword evidence="11" id="KW-0966">Cell projection</keyword>
<dbReference type="InterPro" id="IPR051223">
    <property type="entry name" value="Polycystin"/>
</dbReference>
<dbReference type="Pfam" id="PF01477">
    <property type="entry name" value="PLAT"/>
    <property type="match status" value="1"/>
</dbReference>
<dbReference type="GO" id="GO:0050982">
    <property type="term" value="P:detection of mechanical stimulus"/>
    <property type="evidence" value="ECO:0007669"/>
    <property type="project" value="TreeGrafter"/>
</dbReference>
<keyword evidence="10" id="KW-0325">Glycoprotein</keyword>
<keyword evidence="9 15" id="KW-0472">Membrane</keyword>
<feature type="transmembrane region" description="Helical" evidence="15">
    <location>
        <begin position="3482"/>
        <end position="3505"/>
    </location>
</feature>
<feature type="domain" description="WSC" evidence="18">
    <location>
        <begin position="14"/>
        <end position="112"/>
    </location>
</feature>
<dbReference type="Gene3D" id="2.60.60.20">
    <property type="entry name" value="PLAT/LH2 domain"/>
    <property type="match status" value="1"/>
</dbReference>
<feature type="transmembrane region" description="Helical" evidence="15">
    <location>
        <begin position="3442"/>
        <end position="3462"/>
    </location>
</feature>
<evidence type="ECO:0000256" key="15">
    <source>
        <dbReference type="SAM" id="Phobius"/>
    </source>
</evidence>
<feature type="region of interest" description="Disordered" evidence="14">
    <location>
        <begin position="2924"/>
        <end position="2945"/>
    </location>
</feature>
<evidence type="ECO:0000256" key="9">
    <source>
        <dbReference type="ARBA" id="ARBA00023136"/>
    </source>
</evidence>
<keyword evidence="5 15" id="KW-0812">Transmembrane</keyword>
<evidence type="ECO:0000256" key="10">
    <source>
        <dbReference type="ARBA" id="ARBA00023180"/>
    </source>
</evidence>
<accession>A0A818D903</accession>
<evidence type="ECO:0000256" key="8">
    <source>
        <dbReference type="ARBA" id="ARBA00023069"/>
    </source>
</evidence>
<dbReference type="Pfam" id="PF00801">
    <property type="entry name" value="PKD"/>
    <property type="match status" value="1"/>
</dbReference>
<comment type="subcellular location">
    <subcellularLocation>
        <location evidence="2">Cell membrane</location>
        <topology evidence="2">Multi-pass membrane protein</topology>
    </subcellularLocation>
    <subcellularLocation>
        <location evidence="1">Cell projection</location>
        <location evidence="1">Cilium</location>
    </subcellularLocation>
</comment>